<dbReference type="InterPro" id="IPR041131">
    <property type="entry name" value="MuF_C"/>
</dbReference>
<dbReference type="InterPro" id="IPR041595">
    <property type="entry name" value="Inorganic_Pase"/>
</dbReference>
<dbReference type="InterPro" id="IPR040561">
    <property type="entry name" value="LPD38"/>
</dbReference>
<feature type="region of interest" description="Disordered" evidence="2">
    <location>
        <begin position="2331"/>
        <end position="2351"/>
    </location>
</feature>
<evidence type="ECO:0000259" key="5">
    <source>
        <dbReference type="Pfam" id="PF18823"/>
    </source>
</evidence>
<feature type="coiled-coil region" evidence="1">
    <location>
        <begin position="3361"/>
        <end position="3388"/>
    </location>
</feature>
<feature type="coiled-coil region" evidence="1">
    <location>
        <begin position="220"/>
        <end position="247"/>
    </location>
</feature>
<evidence type="ECO:0000259" key="3">
    <source>
        <dbReference type="Pfam" id="PF18814"/>
    </source>
</evidence>
<evidence type="ECO:0000256" key="2">
    <source>
        <dbReference type="SAM" id="MobiDB-lite"/>
    </source>
</evidence>
<evidence type="ECO:0000259" key="4">
    <source>
        <dbReference type="Pfam" id="PF18819"/>
    </source>
</evidence>
<feature type="domain" description="Phage MuF C-terminal" evidence="4">
    <location>
        <begin position="1990"/>
        <end position="2082"/>
    </location>
</feature>
<evidence type="ECO:0000313" key="7">
    <source>
        <dbReference type="EMBL" id="DAD97707.1"/>
    </source>
</evidence>
<feature type="region of interest" description="Disordered" evidence="2">
    <location>
        <begin position="81"/>
        <end position="112"/>
    </location>
</feature>
<evidence type="ECO:0000259" key="6">
    <source>
        <dbReference type="Pfam" id="PF18857"/>
    </source>
</evidence>
<dbReference type="Pfam" id="PF18814">
    <property type="entry name" value="PBECR5"/>
    <property type="match status" value="1"/>
</dbReference>
<evidence type="ECO:0000256" key="1">
    <source>
        <dbReference type="SAM" id="Coils"/>
    </source>
</evidence>
<feature type="compositionally biased region" description="Basic and acidic residues" evidence="2">
    <location>
        <begin position="1210"/>
        <end position="1223"/>
    </location>
</feature>
<reference evidence="7" key="1">
    <citation type="journal article" date="2021" name="Proc. Natl. Acad. Sci. U.S.A.">
        <title>A Catalog of Tens of Thousands of Viruses from Human Metagenomes Reveals Hidden Associations with Chronic Diseases.</title>
        <authorList>
            <person name="Tisza M.J."/>
            <person name="Buck C.B."/>
        </authorList>
    </citation>
    <scope>NUCLEOTIDE SEQUENCE</scope>
    <source>
        <strain evidence="7">CtrTt13</strain>
    </source>
</reference>
<name>A0A8S5NUD6_9CAUD</name>
<dbReference type="Pfam" id="PF18857">
    <property type="entry name" value="LPD38"/>
    <property type="match status" value="1"/>
</dbReference>
<feature type="region of interest" description="Disordered" evidence="2">
    <location>
        <begin position="655"/>
        <end position="674"/>
    </location>
</feature>
<dbReference type="InterPro" id="IPR040998">
    <property type="entry name" value="PBECR5"/>
</dbReference>
<dbReference type="Pfam" id="PF18819">
    <property type="entry name" value="MuF_C"/>
    <property type="match status" value="1"/>
</dbReference>
<feature type="compositionally biased region" description="Polar residues" evidence="2">
    <location>
        <begin position="2340"/>
        <end position="2350"/>
    </location>
</feature>
<proteinExistence type="predicted"/>
<feature type="region of interest" description="Disordered" evidence="2">
    <location>
        <begin position="1207"/>
        <end position="1265"/>
    </location>
</feature>
<feature type="domain" description="Inorganic pyrophosphatase" evidence="5">
    <location>
        <begin position="1286"/>
        <end position="1419"/>
    </location>
</feature>
<dbReference type="Pfam" id="PF18823">
    <property type="entry name" value="InPase"/>
    <property type="match status" value="1"/>
</dbReference>
<protein>
    <submittedName>
        <fullName evidence="7">Type I restriction enzyme</fullName>
    </submittedName>
</protein>
<feature type="coiled-coil region" evidence="1">
    <location>
        <begin position="1924"/>
        <end position="1955"/>
    </location>
</feature>
<dbReference type="EMBL" id="BK015247">
    <property type="protein sequence ID" value="DAD97707.1"/>
    <property type="molecule type" value="Genomic_DNA"/>
</dbReference>
<feature type="domain" description="Large polyvalent protein associated" evidence="6">
    <location>
        <begin position="3131"/>
        <end position="3333"/>
    </location>
</feature>
<accession>A0A8S5NUD6</accession>
<organism evidence="7">
    <name type="scientific">Podoviridae sp. ctrTt13</name>
    <dbReference type="NCBI Taxonomy" id="2825279"/>
    <lineage>
        <taxon>Viruses</taxon>
        <taxon>Duplodnaviria</taxon>
        <taxon>Heunggongvirae</taxon>
        <taxon>Uroviricota</taxon>
        <taxon>Caudoviricetes</taxon>
    </lineage>
</organism>
<feature type="compositionally biased region" description="Basic and acidic residues" evidence="2">
    <location>
        <begin position="895"/>
        <end position="910"/>
    </location>
</feature>
<keyword evidence="1" id="KW-0175">Coiled coil</keyword>
<feature type="domain" description="Barnase-EndoU-ColicinE5/D-RelE like" evidence="3">
    <location>
        <begin position="1445"/>
        <end position="1526"/>
    </location>
</feature>
<feature type="compositionally biased region" description="Acidic residues" evidence="2">
    <location>
        <begin position="655"/>
        <end position="665"/>
    </location>
</feature>
<feature type="region of interest" description="Disordered" evidence="2">
    <location>
        <begin position="885"/>
        <end position="915"/>
    </location>
</feature>
<sequence length="3449" mass="387220">MTMQNNETRGWLYNNMKSLGYDLGSYEEFDAHADEEETRKWLYDNGSRSGLNLGSYEEFDVGLGKKSNNSEGSVARQVAAESGNNYNPEAGKGSDPTLNNTRRISPPSSPYVTGKGADVRVFDVPYNDYIAMSPQQQSEVYQKAIDKKKVEENELISQSLSSQKESVNADLRNVYNEIRADEEQYRKEHPLLSFLQGFGQAQTGGRNQRTVEADPRYRNLQAASNLIDESENLLNEAKANKDSAIRNFGRGFRDMVFDVDTWTAGFSDLNNSLSLSTVLDKAEKGEELSPDEQRLLDASVINLAVNAFTSSDISAGYNVGKTSAYSIPFMLEFAVNPISRSGNTIARNLLEYGLKRFGRSSAQTAKKGALNALGRGITSDAGKFAGRFIGDTVAAAGMTATTSLPRVMSGAVERMNDNYTYDVDENGELAVKRDGNVGIGEAVGKSAASTLLENQSEMVFNAFKGMGKSLFGGINKSLPGGVQEFFNRISSSKPGQLYRELKNNPTMREIAQRTQFHGLPEEYLEEVYNNFANIPLGEMSWEEATDLDNNIQTFLSLAPTSVMFGMLGLGSMASERYSNRRKLNRAFGRMNEEQKAGLKELLRKSKENGNAEIREFIKATIADESMTPEQKREQIEHAFEIAKGNAIDDIQEAETEDSIEKETEEISSLSDPSTGTYTEANRIVVNDVGEEVFVPGYIVGNIGGRPVWVAEGMENVPENRITLKPGELDESSVRSMPTQEVMSSVADMRRAQAKEQAENESKYSPDIKPPFINEMFSDGTNTYQIVRQEPDGSWLANVLNESGTPIRTIPMTDDEYYRIRQSQIDAEEQRTEGAVSGNKLLSDGRMAVQTGTDGNEVAYDVTDRNGNVVDSGSMQAAEFSSLQDYIPESNNMSEKGADNETRPEDGESKVSENPTEEAYAIPSDEKGNLLYHKVPVNVTVEALNKEELEPEEVDSFVKANKDASAKLLSGLQNKPPKMGTNIAKYKADKQAWQEKVADAQSQVDYWNLIDESIAASRVQPGDKTAKEIREMGEPLDGHELAARSLANGRLPLLYDDYKRELGFSDKEASKMFGLFKNRDNGGLTIEQAGELLMQNDLEEGTNFFDQNDANAGRNAILDVLSSARTRNDLSGYIKKNREAMAERERTAEREYEDKQREDWAQENFGMSYSDYVTFNEVIDDIIREKAIPEEEIGEFYNTFAEELNNWNNGRVKEETEGNDRGTDSEGGESGEGVLPDEQLGDTGGVEADTPAETDVNADNEGVPAPEENIEARIEEARKEVAPNPTDAQKEAGNYKKGHVKIDGYDITIENPKGSERSGIDANGDKWSVTMNNDYGYIRGTEGVDGDHIDVFLSDNPAEGNVYVVDQLDTTTGKFDEHKVMYGFGSIQEATDAYLANYSPGWMGIGAVTEVSKDEFKKWIDSSHRKTKPFVEYKSVNAGTNTRFREAEDRKELIAVHNISEEKLKEALDLGGFPMPSIAITKADVGHTTFGDISLVFDKESINPTDRRNKVYGEDAWTPVFPSIGYKLNGDKTNDIYRRANKVGHLPLFNPTSFHPDNYERHINGLGSKSLVNHFRDNYDAKQLYLSENGNAVEEYERHEVDKFLPDEVALYEKTLKEIGIERLKNDSYDTLENDVKRLIREHYNVDFDTMKPFMVKARISNTIRRAVDYAENGNKKAENDIEATKKKIDERIAPEKFEEWLEELFADVVEKRGIRNDRDMFTPSGNRRKWEQLYDEITLDNVVNTMQKQVAKGGQGLFGASIFGAAQEEYKSIDEIRKAARERIRTMDEADYNAQRDAITDRLSAIKIPGVGNSFSDTMDMVQNIQDAVARSHTAKGIHKYLKEFYPKVTMEAANEIADIVKDIQRMSARYFEAKPYRAVGFDEVRLAVVPSNTDANLVEQLKRHGIEVRTYKRGNEGQREQVVKEATDEMNLIFREIEGVNRKFNEELSGLNEENANSVRLELGHPSNVLLSAGIPDKPLMLYGNKLLKKVQKHNFEIKDVRNLPMSLEHPIAVFDGSHSNSYAVLTEMQINGKNVLVSIETNKQGEVDFNIISSVFGKNDKGVIKWVIDGKLKYVDKGKTLPYISASAPIADATYKKELSDATKIVENFENPTVEQGKITRTIEDLSSSLHTPVKIARTLDDVSDTAAKRAIEQGRSVKAWFDPNTGEVVVYLPNATDVNDAVKSVLHEVVGHKGLREMLVSKEVKGAEERRMAFDNAMMELYRQLPIEVRNEIADIAVRSYGGDVSIAMDEYLAEQAEKNEIPSWWNKVVATIRDLLRKFGIDVKLSENDVRYLLWESQRKLRNSGNPIDVARETVMRDKLGIGEHSKRAYHGGESDFTNPSLSRFSSPARKEGESVLDYADRVDKAYREFLENQEALRLREVDKEDGDVPLTSPTVQAWDKLANSTKFLLRETAVDYLTAVEKFQDLISKTSGKEIKSYEDAYQSMLALSSKNKDEMDRFDSFFVKPMNRAILKLTGKKKGLKKWNWDQGPLRELVMYVEAKHGIERNRQMAVENFASEDKEKMNSLLDMWNLEKERINKQEISWKEKQFQLDEAAALIGADLKKDYSGLSSIFKDKEAYPEGWKEASENFVNQYEETHEKKDIDELWKTISNATGYALNKQYQSGLVSKEYVERQLGRFENYIPLRGFKDEIAGDVYNYIENEYYKAGNPVKSAGGRSSEAGNPFGSILNIAYSSISSGNKNIAKQDLFNLILNHGTDGLAVIDRSWRVTYDALKDYSGLIVIPENKTGENVEWVEAVPYIPEGASPEEVAGILNRFEEAMESLKKDGKAETINKKGSTAYKTLYKERNEHQIPLFVGGDKYVITITGNPRLAQAMNGLLNPEINEGALSEIGNKVQRFMAGAFTSNNIAFAVANLSKDTIYSNNQMFIRESPGYWWKFTKNQKAGFLEYPQMMVRLKKYQNGTLDVKNDTDQLFKEFMEHGGATGYTFVDTQKEYAKKLADDLNGLAKKMPQKLSAKGLFHTVFDSIEFAGQSAELVNRFAAYKTSREMGRSVKRSITDAKEVTVNFNRKGAGIKTAKGGNVPAGIALMAGFSQYGRASILFWNANMQAKYRFYKNLKEHPVKTGTTLIANSIALGAVTIPFLNNIVLPALYSVFGWDDDSDKEDYYDVLTDYERTNNICIRLPKGKGWLKIPLSPELAPWYSMGDLIGGKVNGKLDVTTADFSKNFVDAVSPLGINWEYEGPKSLLNFMPTITQPLIQNAMNVNFMGNPIAKEPISEKQKYNPKFKQVYRNTSPLLIELSKTINSIGGGDDVKASGAFTDWNPAYVQNLINGYTGGYGSVILSLADWIVDSSKNESASTTASRMPLVSRFFVSGNEEVKQRRINSSFHKVGDFVNEFEHDLKEYTKAIKESEKDKDLLRKAEYVEKLEKLINSPDSKKYQILKEVNKSVKEYDKYLKEFPDDEETQAIVYRIKMEGIEMLRK</sequence>